<dbReference type="EMBL" id="JARKIB010000202">
    <property type="protein sequence ID" value="KAJ7724536.1"/>
    <property type="molecule type" value="Genomic_DNA"/>
</dbReference>
<reference evidence="2" key="1">
    <citation type="submission" date="2023-03" db="EMBL/GenBank/DDBJ databases">
        <title>Massive genome expansion in bonnet fungi (Mycena s.s.) driven by repeated elements and novel gene families across ecological guilds.</title>
        <authorList>
            <consortium name="Lawrence Berkeley National Laboratory"/>
            <person name="Harder C.B."/>
            <person name="Miyauchi S."/>
            <person name="Viragh M."/>
            <person name="Kuo A."/>
            <person name="Thoen E."/>
            <person name="Andreopoulos B."/>
            <person name="Lu D."/>
            <person name="Skrede I."/>
            <person name="Drula E."/>
            <person name="Henrissat B."/>
            <person name="Morin E."/>
            <person name="Kohler A."/>
            <person name="Barry K."/>
            <person name="LaButti K."/>
            <person name="Morin E."/>
            <person name="Salamov A."/>
            <person name="Lipzen A."/>
            <person name="Mereny Z."/>
            <person name="Hegedus B."/>
            <person name="Baldrian P."/>
            <person name="Stursova M."/>
            <person name="Weitz H."/>
            <person name="Taylor A."/>
            <person name="Grigoriev I.V."/>
            <person name="Nagy L.G."/>
            <person name="Martin F."/>
            <person name="Kauserud H."/>
        </authorList>
    </citation>
    <scope>NUCLEOTIDE SEQUENCE</scope>
    <source>
        <strain evidence="2">CBHHK182m</strain>
    </source>
</reference>
<sequence length="264" mass="29854">MPGRRNGMKVEQGYPEVKGKERVTKSGGGPSAALSATAMTSQWQPRLPSQFRTSKTLVSFDLQGQNWEKIKVPAEKSRRPRIPECTTSFPHALLEEVMLRGHCRYFVLTANAKVPELRCLGLPARDNWRQEEKRETAKFDLDVFPSEWYSDGLHCEGLRFTHARSFNCFKILKLRQHPIERLENSILLNQDDCNGGPMEASYGGLDNKPAYHTALDLWAEAAAEAGAARWSWRIVGSRSPPLWTPNPEMLGEGENRRYLEGGRA</sequence>
<feature type="region of interest" description="Disordered" evidence="1">
    <location>
        <begin position="1"/>
        <end position="46"/>
    </location>
</feature>
<evidence type="ECO:0000313" key="3">
    <source>
        <dbReference type="Proteomes" id="UP001215598"/>
    </source>
</evidence>
<organism evidence="2 3">
    <name type="scientific">Mycena metata</name>
    <dbReference type="NCBI Taxonomy" id="1033252"/>
    <lineage>
        <taxon>Eukaryota</taxon>
        <taxon>Fungi</taxon>
        <taxon>Dikarya</taxon>
        <taxon>Basidiomycota</taxon>
        <taxon>Agaricomycotina</taxon>
        <taxon>Agaricomycetes</taxon>
        <taxon>Agaricomycetidae</taxon>
        <taxon>Agaricales</taxon>
        <taxon>Marasmiineae</taxon>
        <taxon>Mycenaceae</taxon>
        <taxon>Mycena</taxon>
    </lineage>
</organism>
<accession>A0AAD7MNU7</accession>
<dbReference type="Proteomes" id="UP001215598">
    <property type="component" value="Unassembled WGS sequence"/>
</dbReference>
<comment type="caution">
    <text evidence="2">The sequence shown here is derived from an EMBL/GenBank/DDBJ whole genome shotgun (WGS) entry which is preliminary data.</text>
</comment>
<dbReference type="AlphaFoldDB" id="A0AAD7MNU7"/>
<evidence type="ECO:0000256" key="1">
    <source>
        <dbReference type="SAM" id="MobiDB-lite"/>
    </source>
</evidence>
<proteinExistence type="predicted"/>
<keyword evidence="3" id="KW-1185">Reference proteome</keyword>
<protein>
    <submittedName>
        <fullName evidence="2">Uncharacterized protein</fullName>
    </submittedName>
</protein>
<gene>
    <name evidence="2" type="ORF">B0H16DRAFT_1472390</name>
</gene>
<name>A0AAD7MNU7_9AGAR</name>
<evidence type="ECO:0000313" key="2">
    <source>
        <dbReference type="EMBL" id="KAJ7724536.1"/>
    </source>
</evidence>